<name>A0A3B0WS28_9ZZZZ</name>
<reference evidence="2" key="1">
    <citation type="submission" date="2018-06" db="EMBL/GenBank/DDBJ databases">
        <authorList>
            <person name="Zhirakovskaya E."/>
        </authorList>
    </citation>
    <scope>NUCLEOTIDE SEQUENCE</scope>
</reference>
<dbReference type="EMBL" id="UOFG01000051">
    <property type="protein sequence ID" value="VAW58848.1"/>
    <property type="molecule type" value="Genomic_DNA"/>
</dbReference>
<gene>
    <name evidence="2" type="ORF">MNBD_GAMMA11-615</name>
</gene>
<evidence type="ECO:0000313" key="2">
    <source>
        <dbReference type="EMBL" id="VAW58848.1"/>
    </source>
</evidence>
<accession>A0A3B0WS28</accession>
<evidence type="ECO:0000256" key="1">
    <source>
        <dbReference type="SAM" id="MobiDB-lite"/>
    </source>
</evidence>
<protein>
    <submittedName>
        <fullName evidence="2">Uncharacterized protein</fullName>
    </submittedName>
</protein>
<organism evidence="2">
    <name type="scientific">hydrothermal vent metagenome</name>
    <dbReference type="NCBI Taxonomy" id="652676"/>
    <lineage>
        <taxon>unclassified sequences</taxon>
        <taxon>metagenomes</taxon>
        <taxon>ecological metagenomes</taxon>
    </lineage>
</organism>
<feature type="region of interest" description="Disordered" evidence="1">
    <location>
        <begin position="39"/>
        <end position="62"/>
    </location>
</feature>
<feature type="compositionally biased region" description="Basic and acidic residues" evidence="1">
    <location>
        <begin position="39"/>
        <end position="55"/>
    </location>
</feature>
<sequence length="115" mass="12599">MKPPFIIFFLLFNLLAVNLAVADNILKDELSGIHSHISHDHQGHLSADNRMDSDNKASSSDEPDCNHFCHISAHLAGFVSQITPPLKISSNTSFTTISETMYSLSLAPPSQPPRT</sequence>
<proteinExistence type="predicted"/>
<dbReference type="AlphaFoldDB" id="A0A3B0WS28"/>